<evidence type="ECO:0000313" key="2">
    <source>
        <dbReference type="EMBL" id="OKS87362.1"/>
    </source>
</evidence>
<name>A0A1Q6A062_9SPHI</name>
<dbReference type="Proteomes" id="UP000186720">
    <property type="component" value="Unassembled WGS sequence"/>
</dbReference>
<keyword evidence="3" id="KW-1185">Reference proteome</keyword>
<dbReference type="OrthoDB" id="9796521at2"/>
<reference evidence="2 3" key="1">
    <citation type="submission" date="2016-11" db="EMBL/GenBank/DDBJ databases">
        <title>Whole Genome Sequencing of Mucilaginibacter polytrichastri RG4-7(T) isolated from the moss sample.</title>
        <authorList>
            <person name="Li Y."/>
        </authorList>
    </citation>
    <scope>NUCLEOTIDE SEQUENCE [LARGE SCALE GENOMIC DNA]</scope>
    <source>
        <strain evidence="2 3">RG4-7</strain>
    </source>
</reference>
<proteinExistence type="predicted"/>
<dbReference type="SUPFAM" id="SSF54593">
    <property type="entry name" value="Glyoxalase/Bleomycin resistance protein/Dihydroxybiphenyl dioxygenase"/>
    <property type="match status" value="1"/>
</dbReference>
<dbReference type="PANTHER" id="PTHR36437">
    <property type="entry name" value="GLYOXALASE/BLEOMYCIN RESISTANCE PROTEIN/DIOXYGENASE"/>
    <property type="match status" value="1"/>
</dbReference>
<evidence type="ECO:0000313" key="3">
    <source>
        <dbReference type="Proteomes" id="UP000186720"/>
    </source>
</evidence>
<dbReference type="InterPro" id="IPR037523">
    <property type="entry name" value="VOC_core"/>
</dbReference>
<dbReference type="PROSITE" id="PS51819">
    <property type="entry name" value="VOC"/>
    <property type="match status" value="1"/>
</dbReference>
<organism evidence="2 3">
    <name type="scientific">Mucilaginibacter polytrichastri</name>
    <dbReference type="NCBI Taxonomy" id="1302689"/>
    <lineage>
        <taxon>Bacteria</taxon>
        <taxon>Pseudomonadati</taxon>
        <taxon>Bacteroidota</taxon>
        <taxon>Sphingobacteriia</taxon>
        <taxon>Sphingobacteriales</taxon>
        <taxon>Sphingobacteriaceae</taxon>
        <taxon>Mucilaginibacter</taxon>
    </lineage>
</organism>
<dbReference type="AlphaFoldDB" id="A0A1Q6A062"/>
<feature type="domain" description="VOC" evidence="1">
    <location>
        <begin position="2"/>
        <end position="116"/>
    </location>
</feature>
<dbReference type="STRING" id="1302689.RG47T_2823"/>
<evidence type="ECO:0000259" key="1">
    <source>
        <dbReference type="PROSITE" id="PS51819"/>
    </source>
</evidence>
<dbReference type="InterPro" id="IPR004360">
    <property type="entry name" value="Glyas_Fos-R_dOase_dom"/>
</dbReference>
<dbReference type="PANTHER" id="PTHR36437:SF2">
    <property type="entry name" value="GLYOXALASE_BLEOMYCIN RESISTANCE PROTEIN_DIOXYGENASE"/>
    <property type="match status" value="1"/>
</dbReference>
<protein>
    <recommendedName>
        <fullName evidence="1">VOC domain-containing protein</fullName>
    </recommendedName>
</protein>
<dbReference type="RefSeq" id="WP_074489990.1">
    <property type="nucleotide sequence ID" value="NZ_FPAM01000018.1"/>
</dbReference>
<dbReference type="Pfam" id="PF00903">
    <property type="entry name" value="Glyoxalase"/>
    <property type="match status" value="1"/>
</dbReference>
<accession>A0A1Q6A062</accession>
<dbReference type="EMBL" id="MPPL01000001">
    <property type="protein sequence ID" value="OKS87362.1"/>
    <property type="molecule type" value="Genomic_DNA"/>
</dbReference>
<sequence length="116" mass="12744">MKISIVSIPVTDQARAKEFYIKFGFQVLVDAPMGGSQRWIQLTLPGAETTIALVNWFDDMPAGSVRGMVISIDNIEDKIKELNAQGIEVAPVETTPWGRFAAVKDPDGNTLSLHQE</sequence>
<dbReference type="InterPro" id="IPR029068">
    <property type="entry name" value="Glyas_Bleomycin-R_OHBP_Dase"/>
</dbReference>
<dbReference type="Gene3D" id="3.10.180.10">
    <property type="entry name" value="2,3-Dihydroxybiphenyl 1,2-Dioxygenase, domain 1"/>
    <property type="match status" value="1"/>
</dbReference>
<comment type="caution">
    <text evidence="2">The sequence shown here is derived from an EMBL/GenBank/DDBJ whole genome shotgun (WGS) entry which is preliminary data.</text>
</comment>
<gene>
    <name evidence="2" type="ORF">RG47T_2823</name>
</gene>